<dbReference type="SUPFAM" id="SSF49299">
    <property type="entry name" value="PKD domain"/>
    <property type="match status" value="1"/>
</dbReference>
<evidence type="ECO:0000256" key="7">
    <source>
        <dbReference type="ARBA" id="ARBA00023180"/>
    </source>
</evidence>
<gene>
    <name evidence="13" type="ORF">APTSU1_001018500</name>
</gene>
<dbReference type="InterPro" id="IPR023415">
    <property type="entry name" value="LDLR_class-A_CS"/>
</dbReference>
<proteinExistence type="predicted"/>
<accession>A0ABQ0F6S0</accession>
<keyword evidence="7" id="KW-0325">Glycoprotein</keyword>
<dbReference type="InterPro" id="IPR036055">
    <property type="entry name" value="LDL_receptor-like_sf"/>
</dbReference>
<evidence type="ECO:0000256" key="5">
    <source>
        <dbReference type="ARBA" id="ARBA00023136"/>
    </source>
</evidence>
<dbReference type="InterPro" id="IPR013783">
    <property type="entry name" value="Ig-like_fold"/>
</dbReference>
<dbReference type="EMBL" id="BAAFST010000010">
    <property type="protein sequence ID" value="GAB1294951.1"/>
    <property type="molecule type" value="Genomic_DNA"/>
</dbReference>
<dbReference type="Pfam" id="PF07502">
    <property type="entry name" value="MANEC"/>
    <property type="match status" value="1"/>
</dbReference>
<dbReference type="InterPro" id="IPR002172">
    <property type="entry name" value="LDrepeatLR_classA_rpt"/>
</dbReference>
<dbReference type="Pfam" id="PF00057">
    <property type="entry name" value="Ldl_recept_a"/>
    <property type="match status" value="1"/>
</dbReference>
<dbReference type="Gene3D" id="4.10.400.10">
    <property type="entry name" value="Low-density Lipoprotein Receptor"/>
    <property type="match status" value="1"/>
</dbReference>
<dbReference type="SUPFAM" id="SSF57424">
    <property type="entry name" value="LDL receptor-like module"/>
    <property type="match status" value="1"/>
</dbReference>
<feature type="transmembrane region" description="Helical" evidence="10">
    <location>
        <begin position="501"/>
        <end position="525"/>
    </location>
</feature>
<dbReference type="Pfam" id="PF22352">
    <property type="entry name" value="K319L-like_PKD"/>
    <property type="match status" value="1"/>
</dbReference>
<keyword evidence="5 10" id="KW-0472">Membrane</keyword>
<feature type="disulfide bond" evidence="8">
    <location>
        <begin position="314"/>
        <end position="329"/>
    </location>
</feature>
<keyword evidence="14" id="KW-1185">Reference proteome</keyword>
<feature type="signal peptide" evidence="11">
    <location>
        <begin position="1"/>
        <end position="31"/>
    </location>
</feature>
<keyword evidence="3 11" id="KW-0732">Signal</keyword>
<dbReference type="PROSITE" id="PS50068">
    <property type="entry name" value="LDLRA_2"/>
    <property type="match status" value="1"/>
</dbReference>
<evidence type="ECO:0000256" key="1">
    <source>
        <dbReference type="ARBA" id="ARBA00004479"/>
    </source>
</evidence>
<dbReference type="InterPro" id="IPR035986">
    <property type="entry name" value="PKD_dom_sf"/>
</dbReference>
<dbReference type="CDD" id="cd00112">
    <property type="entry name" value="LDLa"/>
    <property type="match status" value="1"/>
</dbReference>
<evidence type="ECO:0000256" key="4">
    <source>
        <dbReference type="ARBA" id="ARBA00022989"/>
    </source>
</evidence>
<dbReference type="InterPro" id="IPR013980">
    <property type="entry name" value="MANSC_dom"/>
</dbReference>
<keyword evidence="13" id="KW-0675">Receptor</keyword>
<dbReference type="PANTHER" id="PTHR46876">
    <property type="entry name" value="LOW-DENSITY LIPOPROTEIN RECEPTOR-RELATED PROTEIN 11"/>
    <property type="match status" value="1"/>
</dbReference>
<dbReference type="Proteomes" id="UP001623349">
    <property type="component" value="Unassembled WGS sequence"/>
</dbReference>
<feature type="chain" id="PRO_5047281528" evidence="11">
    <location>
        <begin position="32"/>
        <end position="550"/>
    </location>
</feature>
<evidence type="ECO:0000256" key="6">
    <source>
        <dbReference type="ARBA" id="ARBA00023157"/>
    </source>
</evidence>
<dbReference type="SMART" id="SM00192">
    <property type="entry name" value="LDLa"/>
    <property type="match status" value="1"/>
</dbReference>
<feature type="disulfide bond" evidence="8">
    <location>
        <begin position="295"/>
        <end position="307"/>
    </location>
</feature>
<evidence type="ECO:0000256" key="8">
    <source>
        <dbReference type="PROSITE-ProRule" id="PRU00124"/>
    </source>
</evidence>
<comment type="subcellular location">
    <subcellularLocation>
        <location evidence="1">Membrane</location>
        <topology evidence="1">Single-pass type I membrane protein</topology>
    </subcellularLocation>
</comment>
<evidence type="ECO:0000256" key="11">
    <source>
        <dbReference type="SAM" id="SignalP"/>
    </source>
</evidence>
<keyword evidence="2 10" id="KW-0812">Transmembrane</keyword>
<reference evidence="13 14" key="1">
    <citation type="submission" date="2024-08" db="EMBL/GenBank/DDBJ databases">
        <title>The draft genome of Apodemus speciosus.</title>
        <authorList>
            <person name="Nabeshima K."/>
            <person name="Suzuki S."/>
            <person name="Onuma M."/>
        </authorList>
    </citation>
    <scope>NUCLEOTIDE SEQUENCE [LARGE SCALE GENOMIC DNA]</scope>
    <source>
        <strain evidence="13">IB14-021</strain>
    </source>
</reference>
<feature type="disulfide bond" evidence="8">
    <location>
        <begin position="302"/>
        <end position="320"/>
    </location>
</feature>
<evidence type="ECO:0000313" key="14">
    <source>
        <dbReference type="Proteomes" id="UP001623349"/>
    </source>
</evidence>
<evidence type="ECO:0000259" key="12">
    <source>
        <dbReference type="PROSITE" id="PS50986"/>
    </source>
</evidence>
<dbReference type="Gene3D" id="2.60.40.10">
    <property type="entry name" value="Immunoglobulins"/>
    <property type="match status" value="1"/>
</dbReference>
<evidence type="ECO:0000256" key="2">
    <source>
        <dbReference type="ARBA" id="ARBA00022692"/>
    </source>
</evidence>
<protein>
    <submittedName>
        <fullName evidence="13">Low-density lipoprotein receptor-related protein 11</fullName>
    </submittedName>
</protein>
<dbReference type="PROSITE" id="PS01209">
    <property type="entry name" value="LDLRA_1"/>
    <property type="match status" value="1"/>
</dbReference>
<keyword evidence="4 10" id="KW-1133">Transmembrane helix</keyword>
<feature type="region of interest" description="Disordered" evidence="9">
    <location>
        <begin position="343"/>
        <end position="400"/>
    </location>
</feature>
<dbReference type="SMART" id="SM00765">
    <property type="entry name" value="MANEC"/>
    <property type="match status" value="1"/>
</dbReference>
<dbReference type="InterPro" id="IPR011106">
    <property type="entry name" value="MANSC_N"/>
</dbReference>
<organism evidence="13 14">
    <name type="scientific">Apodemus speciosus</name>
    <name type="common">Large Japanese field mouse</name>
    <dbReference type="NCBI Taxonomy" id="105296"/>
    <lineage>
        <taxon>Eukaryota</taxon>
        <taxon>Metazoa</taxon>
        <taxon>Chordata</taxon>
        <taxon>Craniata</taxon>
        <taxon>Vertebrata</taxon>
        <taxon>Euteleostomi</taxon>
        <taxon>Mammalia</taxon>
        <taxon>Eutheria</taxon>
        <taxon>Euarchontoglires</taxon>
        <taxon>Glires</taxon>
        <taxon>Rodentia</taxon>
        <taxon>Myomorpha</taxon>
        <taxon>Muroidea</taxon>
        <taxon>Muridae</taxon>
        <taxon>Murinae</taxon>
        <taxon>Apodemus</taxon>
    </lineage>
</organism>
<evidence type="ECO:0000313" key="13">
    <source>
        <dbReference type="EMBL" id="GAB1294951.1"/>
    </source>
</evidence>
<sequence length="550" mass="59739">MAARGGPGPGSQHRALRGLLLLCLWLPGGRPGEPAAPSSGVDRLLQDFRRQLQRARPREELEPELLGGPREDCPGAGGTAVYRAVPDTIIRTQDSIAAGASFLRAPGTVRGWRQCVAACCSEPSCSVAVVQLPRGPSVPAPMPAPRCYLFNCTAHGRSVCKFAPLRGYRTFTLSRAGDAAGISAGPGEDEPPVSKAGKDVVLQLPTDGVVLDGRESTDDHAIVLYEWALQQGDPSSVDMKVPQPGTLRLSRLKEGVYVFQLTVTDSAGQRSSDNVSVTVLPRLYSTGDEGCSSACSRYRFFCDSGCCIDIALACDGVRQCPDGSDEDFCQNLSLDRKLVTHTVATSAQPGATGLSEGEGDPRLEKSQRATTHSQPAPASHTEKRIHSTQKAPESQIHPVQPEEKVYYRYVGRHNQRQEYLGESRVDMTRPSWPLRGQGNQVQQPGGQRLLRIVIPQERTKRKEITISSPRVAKHERSTQPRKQVRVSRADTTELTTALQGAVLPLALGLAITALLLIMVTCRLRLVKQKLKKARPITSEESDYLINGMYL</sequence>
<dbReference type="CDD" id="cd00146">
    <property type="entry name" value="PKD"/>
    <property type="match status" value="1"/>
</dbReference>
<keyword evidence="6 8" id="KW-1015">Disulfide bond</keyword>
<comment type="caution">
    <text evidence="13">The sequence shown here is derived from an EMBL/GenBank/DDBJ whole genome shotgun (WGS) entry which is preliminary data.</text>
</comment>
<evidence type="ECO:0000256" key="3">
    <source>
        <dbReference type="ARBA" id="ARBA00022729"/>
    </source>
</evidence>
<evidence type="ECO:0000256" key="10">
    <source>
        <dbReference type="SAM" id="Phobius"/>
    </source>
</evidence>
<name>A0ABQ0F6S0_APOSI</name>
<dbReference type="PANTHER" id="PTHR46876:SF1">
    <property type="entry name" value="LOW-DENSITY LIPOPROTEIN RECEPTOR-RELATED PROTEIN 11"/>
    <property type="match status" value="1"/>
</dbReference>
<evidence type="ECO:0000256" key="9">
    <source>
        <dbReference type="SAM" id="MobiDB-lite"/>
    </source>
</evidence>
<dbReference type="PROSITE" id="PS50986">
    <property type="entry name" value="MANSC"/>
    <property type="match status" value="1"/>
</dbReference>
<feature type="domain" description="MANSC" evidence="12">
    <location>
        <begin position="84"/>
        <end position="171"/>
    </location>
</feature>
<keyword evidence="13" id="KW-0449">Lipoprotein</keyword>